<evidence type="ECO:0000313" key="1">
    <source>
        <dbReference type="EMBL" id="MEX5286271.1"/>
    </source>
</evidence>
<protein>
    <submittedName>
        <fullName evidence="1">CRISPR-associated protein</fullName>
    </submittedName>
</protein>
<sequence length="120" mass="13337">MLINHTNHPAVRWSREQAEAARTWGEVADMPFPEIGADWDEERVAALAAENAAKIIAQQPAAVLCQGEFTYVYRLVSLLLAAGIPALAASSRREAIETQAADGSSQKMSRFVFTRFRQYR</sequence>
<keyword evidence="2" id="KW-1185">Reference proteome</keyword>
<name>A0ABV3X7U6_9FIRM</name>
<comment type="caution">
    <text evidence="1">The sequence shown here is derived from an EMBL/GenBank/DDBJ whole genome shotgun (WGS) entry which is preliminary data.</text>
</comment>
<accession>A0ABV3X7U6</accession>
<organism evidence="1 2">
    <name type="scientific">Selenomonas sputigena</name>
    <dbReference type="NCBI Taxonomy" id="69823"/>
    <lineage>
        <taxon>Bacteria</taxon>
        <taxon>Bacillati</taxon>
        <taxon>Bacillota</taxon>
        <taxon>Negativicutes</taxon>
        <taxon>Selenomonadales</taxon>
        <taxon>Selenomonadaceae</taxon>
        <taxon>Selenomonas</taxon>
    </lineage>
</organism>
<reference evidence="1 2" key="1">
    <citation type="submission" date="2023-04" db="EMBL/GenBank/DDBJ databases">
        <title>Genome Sequence of Selenomonas sputigena ATCC 33150.</title>
        <authorList>
            <person name="Miller D.P."/>
            <person name="Anvari S."/>
            <person name="Polson S.W."/>
            <person name="Macdonald M."/>
            <person name="Mcdowell J.V."/>
        </authorList>
    </citation>
    <scope>NUCLEOTIDE SEQUENCE [LARGE SCALE GENOMIC DNA]</scope>
    <source>
        <strain evidence="1 2">ATCC 33150</strain>
    </source>
</reference>
<dbReference type="EMBL" id="JARVLH010000009">
    <property type="protein sequence ID" value="MEX5286271.1"/>
    <property type="molecule type" value="Genomic_DNA"/>
</dbReference>
<dbReference type="Proteomes" id="UP001559623">
    <property type="component" value="Unassembled WGS sequence"/>
</dbReference>
<gene>
    <name evidence="1" type="ORF">QCO44_11685</name>
</gene>
<proteinExistence type="predicted"/>
<dbReference type="RefSeq" id="WP_368847989.1">
    <property type="nucleotide sequence ID" value="NZ_CP194411.1"/>
</dbReference>
<evidence type="ECO:0000313" key="2">
    <source>
        <dbReference type="Proteomes" id="UP001559623"/>
    </source>
</evidence>